<evidence type="ECO:0000313" key="1">
    <source>
        <dbReference type="EMBL" id="WGD97430.1"/>
    </source>
</evidence>
<accession>A0AC61YYG9</accession>
<name>A0AC61YYG9_BACIA</name>
<dbReference type="Proteomes" id="UP001218488">
    <property type="component" value="Chromosome"/>
</dbReference>
<sequence length="127" mass="13766">MKKILAGVLALSLIVGIGGIAQAKNYNFSKVLPKLQSWGDIAKGVKSTSKKASINFSVIGSDYKVNVGHWKGNTQVSAKAYDLKKNDRRYFTVDNSAQKKTIKAGAQTSNWTVVGVNVSGSWNPDYK</sequence>
<dbReference type="EMBL" id="CP121752">
    <property type="protein sequence ID" value="WGD97430.1"/>
    <property type="molecule type" value="Genomic_DNA"/>
</dbReference>
<organism evidence="1 2">
    <name type="scientific">Bacillus safensis</name>
    <dbReference type="NCBI Taxonomy" id="561879"/>
    <lineage>
        <taxon>Bacteria</taxon>
        <taxon>Bacillati</taxon>
        <taxon>Bacillota</taxon>
        <taxon>Bacilli</taxon>
        <taxon>Bacillales</taxon>
        <taxon>Bacillaceae</taxon>
        <taxon>Bacillus</taxon>
    </lineage>
</organism>
<reference evidence="1" key="1">
    <citation type="submission" date="2025-02" db="EMBL/GenBank/DDBJ databases">
        <title>Complete genome sequences of 52 Bacillus and Priestia strains isolated from West-African fermentations and 26 reference strains from the DSMZ collection.</title>
        <authorList>
            <person name="Wiedenbein E.S."/>
            <person name="Canoy T.S."/>
            <person name="Hui Y."/>
            <person name="Parkouda C."/>
            <person name="Dawende C."/>
            <person name="Ametefe E."/>
            <person name="Jespersen L."/>
            <person name="Nielsen D.S."/>
        </authorList>
    </citation>
    <scope>NUCLEOTIDE SEQUENCE</scope>
    <source>
        <strain evidence="1">PRO33</strain>
    </source>
</reference>
<protein>
    <submittedName>
        <fullName evidence="1">Uncharacterized protein</fullName>
    </submittedName>
</protein>
<evidence type="ECO:0000313" key="2">
    <source>
        <dbReference type="Proteomes" id="UP001218488"/>
    </source>
</evidence>
<gene>
    <name evidence="1" type="ORF">P5627_17530</name>
</gene>
<proteinExistence type="predicted"/>